<dbReference type="Pfam" id="PF02599">
    <property type="entry name" value="CsrA"/>
    <property type="match status" value="1"/>
</dbReference>
<dbReference type="GO" id="GO:0045947">
    <property type="term" value="P:negative regulation of translational initiation"/>
    <property type="evidence" value="ECO:0007669"/>
    <property type="project" value="UniProtKB-UniRule"/>
</dbReference>
<keyword evidence="3 6" id="KW-1005">Bacterial flagellum biogenesis</keyword>
<comment type="subunit">
    <text evidence="6">Homodimer; the beta-strands of each monomer intercalate to form a hydrophobic core, while the alpha-helices form wings that extend away from the core.</text>
</comment>
<evidence type="ECO:0000313" key="8">
    <source>
        <dbReference type="Proteomes" id="UP000537131"/>
    </source>
</evidence>
<dbReference type="Proteomes" id="UP000537131">
    <property type="component" value="Unassembled WGS sequence"/>
</dbReference>
<reference evidence="7 8" key="2">
    <citation type="submission" date="2020-06" db="EMBL/GenBank/DDBJ databases">
        <title>Complete Genome Sequence of Clostridium muelleri sp. nov. P21T, an Acid-Alcohol Producing Acetogen Isolated from Old Hay.</title>
        <authorList>
            <person name="Duncan K.E."/>
            <person name="Tanner R.S."/>
        </authorList>
    </citation>
    <scope>NUCLEOTIDE SEQUENCE [LARGE SCALE GENOMIC DNA]</scope>
    <source>
        <strain evidence="7 8">P21</strain>
    </source>
</reference>
<dbReference type="RefSeq" id="WP_169296454.1">
    <property type="nucleotide sequence ID" value="NZ_JABBNI010000008.1"/>
</dbReference>
<protein>
    <recommendedName>
        <fullName evidence="6">Translational regulator CsrA</fullName>
    </recommendedName>
</protein>
<proteinExistence type="inferred from homology"/>
<dbReference type="EMBL" id="JABBNI010000008">
    <property type="protein sequence ID" value="NMM61845.1"/>
    <property type="molecule type" value="Genomic_DNA"/>
</dbReference>
<evidence type="ECO:0000256" key="6">
    <source>
        <dbReference type="HAMAP-Rule" id="MF_00167"/>
    </source>
</evidence>
<dbReference type="Gene3D" id="2.60.40.4380">
    <property type="entry name" value="Translational regulator CsrA"/>
    <property type="match status" value="1"/>
</dbReference>
<gene>
    <name evidence="6" type="primary">csrA</name>
    <name evidence="7" type="ORF">HBE96_03905</name>
</gene>
<dbReference type="HAMAP" id="MF_00167">
    <property type="entry name" value="CsrA"/>
    <property type="match status" value="1"/>
</dbReference>
<comment type="caution">
    <text evidence="7">The sequence shown here is derived from an EMBL/GenBank/DDBJ whole genome shotgun (WGS) entry which is preliminary data.</text>
</comment>
<evidence type="ECO:0000256" key="3">
    <source>
        <dbReference type="ARBA" id="ARBA00022795"/>
    </source>
</evidence>
<keyword evidence="5 6" id="KW-0694">RNA-binding</keyword>
<comment type="similarity">
    <text evidence="6">Belongs to the CsrA/RsmA family.</text>
</comment>
<evidence type="ECO:0000256" key="4">
    <source>
        <dbReference type="ARBA" id="ARBA00022845"/>
    </source>
</evidence>
<comment type="subcellular location">
    <subcellularLocation>
        <location evidence="6">Cytoplasm</location>
    </subcellularLocation>
</comment>
<dbReference type="GO" id="GO:0006109">
    <property type="term" value="P:regulation of carbohydrate metabolic process"/>
    <property type="evidence" value="ECO:0007669"/>
    <property type="project" value="InterPro"/>
</dbReference>
<dbReference type="PANTHER" id="PTHR34984:SF1">
    <property type="entry name" value="CARBON STORAGE REGULATOR"/>
    <property type="match status" value="1"/>
</dbReference>
<dbReference type="GO" id="GO:1902208">
    <property type="term" value="P:regulation of bacterial-type flagellum assembly"/>
    <property type="evidence" value="ECO:0007669"/>
    <property type="project" value="UniProtKB-UniRule"/>
</dbReference>
<dbReference type="GO" id="GO:0005829">
    <property type="term" value="C:cytosol"/>
    <property type="evidence" value="ECO:0007669"/>
    <property type="project" value="TreeGrafter"/>
</dbReference>
<keyword evidence="8" id="KW-1185">Reference proteome</keyword>
<dbReference type="InterPro" id="IPR003751">
    <property type="entry name" value="CsrA"/>
</dbReference>
<keyword evidence="2 6" id="KW-0678">Repressor</keyword>
<dbReference type="PANTHER" id="PTHR34984">
    <property type="entry name" value="CARBON STORAGE REGULATOR"/>
    <property type="match status" value="1"/>
</dbReference>
<keyword evidence="1 6" id="KW-0963">Cytoplasm</keyword>
<dbReference type="GO" id="GO:0044781">
    <property type="term" value="P:bacterial-type flagellum organization"/>
    <property type="evidence" value="ECO:0007669"/>
    <property type="project" value="UniProtKB-KW"/>
</dbReference>
<dbReference type="InterPro" id="IPR036107">
    <property type="entry name" value="CsrA_sf"/>
</dbReference>
<keyword evidence="4 6" id="KW-0810">Translation regulation</keyword>
<organism evidence="7 8">
    <name type="scientific">Clostridium muellerianum</name>
    <dbReference type="NCBI Taxonomy" id="2716538"/>
    <lineage>
        <taxon>Bacteria</taxon>
        <taxon>Bacillati</taxon>
        <taxon>Bacillota</taxon>
        <taxon>Clostridia</taxon>
        <taxon>Eubacteriales</taxon>
        <taxon>Clostridiaceae</taxon>
        <taxon>Clostridium</taxon>
    </lineage>
</organism>
<sequence>MLVVGRKQGESIIIGNDIKITVMKSNSGATRLAIEAPKYMPISREELYADYKDKFD</sequence>
<dbReference type="GO" id="GO:0048027">
    <property type="term" value="F:mRNA 5'-UTR binding"/>
    <property type="evidence" value="ECO:0007669"/>
    <property type="project" value="UniProtKB-UniRule"/>
</dbReference>
<accession>A0A7Y0HM61</accession>
<dbReference type="SUPFAM" id="SSF117130">
    <property type="entry name" value="CsrA-like"/>
    <property type="match status" value="1"/>
</dbReference>
<evidence type="ECO:0000256" key="5">
    <source>
        <dbReference type="ARBA" id="ARBA00022884"/>
    </source>
</evidence>
<evidence type="ECO:0000256" key="1">
    <source>
        <dbReference type="ARBA" id="ARBA00022490"/>
    </source>
</evidence>
<dbReference type="AlphaFoldDB" id="A0A7Y0HM61"/>
<comment type="function">
    <text evidence="6">A translational regulator that binds mRNA to regulate translation initiation and/or mRNA stability. Usually binds in the 5'-UTR at or near the Shine-Dalgarno sequence preventing ribosome-binding, thus repressing translation. Its main target seems to be the major flagellin gene, while its function is anatagonized by FliW.</text>
</comment>
<name>A0A7Y0HM61_9CLOT</name>
<dbReference type="GO" id="GO:0006402">
    <property type="term" value="P:mRNA catabolic process"/>
    <property type="evidence" value="ECO:0007669"/>
    <property type="project" value="InterPro"/>
</dbReference>
<evidence type="ECO:0000313" key="7">
    <source>
        <dbReference type="EMBL" id="NMM61845.1"/>
    </source>
</evidence>
<reference evidence="7 8" key="1">
    <citation type="submission" date="2020-04" db="EMBL/GenBank/DDBJ databases">
        <authorList>
            <person name="Doyle D.A."/>
        </authorList>
    </citation>
    <scope>NUCLEOTIDE SEQUENCE [LARGE SCALE GENOMIC DNA]</scope>
    <source>
        <strain evidence="7 8">P21</strain>
    </source>
</reference>
<evidence type="ECO:0000256" key="2">
    <source>
        <dbReference type="ARBA" id="ARBA00022491"/>
    </source>
</evidence>